<keyword evidence="2" id="KW-0812">Transmembrane</keyword>
<organism evidence="3 5">
    <name type="scientific">Mastigocoleus testarum BC008</name>
    <dbReference type="NCBI Taxonomy" id="371196"/>
    <lineage>
        <taxon>Bacteria</taxon>
        <taxon>Bacillati</taxon>
        <taxon>Cyanobacteriota</taxon>
        <taxon>Cyanophyceae</taxon>
        <taxon>Nostocales</taxon>
        <taxon>Hapalosiphonaceae</taxon>
        <taxon>Mastigocoleus</taxon>
    </lineage>
</organism>
<dbReference type="Proteomes" id="UP000053372">
    <property type="component" value="Unassembled WGS sequence"/>
</dbReference>
<keyword evidence="5" id="KW-1185">Reference proteome</keyword>
<evidence type="ECO:0000256" key="2">
    <source>
        <dbReference type="SAM" id="Phobius"/>
    </source>
</evidence>
<sequence>MENTQNVQNQSSQVQTPKPEQKTAKFKLISSGNILIQTFVKYHWLFLIGFLGVFIGGATISLYSLTHVELLKSEQVDRVTVELEESIKPTRQEVNPVPLWMVAAIAFSCASGCLLLCRWLNGPVKPKQYIRSKVRDRKPAAKPHESVAQNNSSIKKKKRKFVRSPQTEIPQTNPYRNRATQISSMKRVPSQKKPIAAILPPQSKSVFPKTQGLNTKQSLANQVDLRKENSLLNFLQKSNLSAK</sequence>
<reference evidence="3 5" key="1">
    <citation type="journal article" date="2015" name="Genome Announc.">
        <title>Draft Genome of the Euendolithic (true boring) Cyanobacterium Mastigocoleus testarum strain BC008.</title>
        <authorList>
            <person name="Guida B.S."/>
            <person name="Garcia-Pichel F."/>
        </authorList>
    </citation>
    <scope>NUCLEOTIDE SEQUENCE [LARGE SCALE GENOMIC DNA]</scope>
    <source>
        <strain evidence="3 5">BC008</strain>
    </source>
</reference>
<proteinExistence type="predicted"/>
<feature type="transmembrane region" description="Helical" evidence="2">
    <location>
        <begin position="99"/>
        <end position="121"/>
    </location>
</feature>
<evidence type="ECO:0000313" key="5">
    <source>
        <dbReference type="Proteomes" id="UP000053372"/>
    </source>
</evidence>
<comment type="caution">
    <text evidence="3">The sequence shown here is derived from an EMBL/GenBank/DDBJ whole genome shotgun (WGS) entry which is preliminary data.</text>
</comment>
<name>A0A0V7ZGV7_9CYAN</name>
<evidence type="ECO:0000256" key="1">
    <source>
        <dbReference type="SAM" id="MobiDB-lite"/>
    </source>
</evidence>
<dbReference type="EMBL" id="LMTZ01000134">
    <property type="protein sequence ID" value="KST63693.1"/>
    <property type="molecule type" value="Genomic_DNA"/>
</dbReference>
<dbReference type="EMBL" id="LMTZ01000132">
    <property type="protein sequence ID" value="KST63765.1"/>
    <property type="molecule type" value="Genomic_DNA"/>
</dbReference>
<protein>
    <submittedName>
        <fullName evidence="3">Uncharacterized protein</fullName>
    </submittedName>
</protein>
<accession>A0A0V7ZGV7</accession>
<dbReference type="AlphaFoldDB" id="A0A0V7ZGV7"/>
<feature type="compositionally biased region" description="Polar residues" evidence="1">
    <location>
        <begin position="164"/>
        <end position="173"/>
    </location>
</feature>
<feature type="transmembrane region" description="Helical" evidence="2">
    <location>
        <begin position="44"/>
        <end position="65"/>
    </location>
</feature>
<feature type="region of interest" description="Disordered" evidence="1">
    <location>
        <begin position="133"/>
        <end position="173"/>
    </location>
</feature>
<keyword evidence="2" id="KW-0472">Membrane</keyword>
<dbReference type="OrthoDB" id="512299at2"/>
<gene>
    <name evidence="3" type="ORF">BC008_14655</name>
    <name evidence="4" type="ORF">BC008_15020</name>
</gene>
<keyword evidence="2" id="KW-1133">Transmembrane helix</keyword>
<evidence type="ECO:0000313" key="3">
    <source>
        <dbReference type="EMBL" id="KST63693.1"/>
    </source>
</evidence>
<evidence type="ECO:0000313" key="4">
    <source>
        <dbReference type="EMBL" id="KST63765.1"/>
    </source>
</evidence>
<dbReference type="RefSeq" id="WP_027842602.1">
    <property type="nucleotide sequence ID" value="NZ_LMTZ01000132.1"/>
</dbReference>